<comment type="caution">
    <text evidence="1">The sequence shown here is derived from an EMBL/GenBank/DDBJ whole genome shotgun (WGS) entry which is preliminary data.</text>
</comment>
<keyword evidence="2" id="KW-1185">Reference proteome</keyword>
<dbReference type="SUPFAM" id="SSF51621">
    <property type="entry name" value="Phosphoenolpyruvate/pyruvate domain"/>
    <property type="match status" value="1"/>
</dbReference>
<dbReference type="RefSeq" id="WP_344037140.1">
    <property type="nucleotide sequence ID" value="NZ_BAAAKE010000006.1"/>
</dbReference>
<dbReference type="CDD" id="cd00377">
    <property type="entry name" value="ICL_PEPM"/>
    <property type="match status" value="1"/>
</dbReference>
<organism evidence="1 2">
    <name type="scientific">Saccharothrix xinjiangensis</name>
    <dbReference type="NCBI Taxonomy" id="204798"/>
    <lineage>
        <taxon>Bacteria</taxon>
        <taxon>Bacillati</taxon>
        <taxon>Actinomycetota</taxon>
        <taxon>Actinomycetes</taxon>
        <taxon>Pseudonocardiales</taxon>
        <taxon>Pseudonocardiaceae</taxon>
        <taxon>Saccharothrix</taxon>
    </lineage>
</organism>
<dbReference type="InterPro" id="IPR015813">
    <property type="entry name" value="Pyrv/PenolPyrv_kinase-like_dom"/>
</dbReference>
<dbReference type="GO" id="GO:0016829">
    <property type="term" value="F:lyase activity"/>
    <property type="evidence" value="ECO:0007669"/>
    <property type="project" value="UniProtKB-KW"/>
</dbReference>
<sequence length="252" mass="25830">MTDQNGARLLRGLHVPGDPVVLPNVWDAASARVLAEAGYPAVATASAAVSATLGYGDGHGMPVDEAFAAIRRVAAAVDVPVTADVERGYGLPPALVAERLAEAGAVGCNLEDSDPATGRLVDLAEQVDFLAAVRAADPDLVVNARVDVFVRGAGNPDEEAFDDAVRRGRAYLEAGADCVYPITMPAGRLAAFVREVGGPVNHLHVPGSPTPAEAAALGVARVSFGPGLQRLLMARLGELVADLRAGRGPYAG</sequence>
<dbReference type="InterPro" id="IPR039556">
    <property type="entry name" value="ICL/PEPM"/>
</dbReference>
<dbReference type="EMBL" id="JBHSJB010000027">
    <property type="protein sequence ID" value="MFC5057331.1"/>
    <property type="molecule type" value="Genomic_DNA"/>
</dbReference>
<evidence type="ECO:0000313" key="1">
    <source>
        <dbReference type="EMBL" id="MFC5057331.1"/>
    </source>
</evidence>
<dbReference type="InterPro" id="IPR040442">
    <property type="entry name" value="Pyrv_kinase-like_dom_sf"/>
</dbReference>
<dbReference type="Pfam" id="PF13714">
    <property type="entry name" value="PEP_mutase"/>
    <property type="match status" value="1"/>
</dbReference>
<evidence type="ECO:0000313" key="2">
    <source>
        <dbReference type="Proteomes" id="UP001595833"/>
    </source>
</evidence>
<reference evidence="2" key="1">
    <citation type="journal article" date="2019" name="Int. J. Syst. Evol. Microbiol.">
        <title>The Global Catalogue of Microorganisms (GCM) 10K type strain sequencing project: providing services to taxonomists for standard genome sequencing and annotation.</title>
        <authorList>
            <consortium name="The Broad Institute Genomics Platform"/>
            <consortium name="The Broad Institute Genome Sequencing Center for Infectious Disease"/>
            <person name="Wu L."/>
            <person name="Ma J."/>
        </authorList>
    </citation>
    <scope>NUCLEOTIDE SEQUENCE [LARGE SCALE GENOMIC DNA]</scope>
    <source>
        <strain evidence="2">KCTC 12848</strain>
    </source>
</reference>
<protein>
    <submittedName>
        <fullName evidence="1">Isocitrate lyase/phosphoenolpyruvate mutase family protein</fullName>
    </submittedName>
</protein>
<accession>A0ABV9Y424</accession>
<dbReference type="Proteomes" id="UP001595833">
    <property type="component" value="Unassembled WGS sequence"/>
</dbReference>
<dbReference type="PANTHER" id="PTHR42905">
    <property type="entry name" value="PHOSPHOENOLPYRUVATE CARBOXYLASE"/>
    <property type="match status" value="1"/>
</dbReference>
<dbReference type="Gene3D" id="3.20.20.60">
    <property type="entry name" value="Phosphoenolpyruvate-binding domains"/>
    <property type="match status" value="1"/>
</dbReference>
<dbReference type="PANTHER" id="PTHR42905:SF16">
    <property type="entry name" value="CARBOXYPHOSPHONOENOLPYRUVATE PHOSPHONOMUTASE-LIKE PROTEIN (AFU_ORTHOLOGUE AFUA_5G07230)"/>
    <property type="match status" value="1"/>
</dbReference>
<name>A0ABV9Y424_9PSEU</name>
<keyword evidence="1" id="KW-0456">Lyase</keyword>
<gene>
    <name evidence="1" type="ORF">ACFPFM_26760</name>
</gene>
<proteinExistence type="predicted"/>